<evidence type="ECO:0000313" key="2">
    <source>
        <dbReference type="Proteomes" id="UP000337909"/>
    </source>
</evidence>
<dbReference type="EMBL" id="CABVHQ010000031">
    <property type="protein sequence ID" value="VVO09102.1"/>
    <property type="molecule type" value="Genomic_DNA"/>
</dbReference>
<reference evidence="1 2" key="1">
    <citation type="submission" date="2019-09" db="EMBL/GenBank/DDBJ databases">
        <authorList>
            <person name="Chandra G."/>
            <person name="Truman W A."/>
        </authorList>
    </citation>
    <scope>NUCLEOTIDE SEQUENCE [LARGE SCALE GENOMIC DNA]</scope>
    <source>
        <strain evidence="1">PS691</strain>
    </source>
</reference>
<dbReference type="AlphaFoldDB" id="A0A5E7DPI1"/>
<protein>
    <recommendedName>
        <fullName evidence="3">Protein nirF</fullName>
    </recommendedName>
</protein>
<dbReference type="OrthoDB" id="9776991at2"/>
<dbReference type="PANTHER" id="PTHR47197:SF3">
    <property type="entry name" value="DIHYDRO-HEME D1 DEHYDROGENASE"/>
    <property type="match status" value="1"/>
</dbReference>
<dbReference type="InterPro" id="IPR011659">
    <property type="entry name" value="WD40"/>
</dbReference>
<organism evidence="1 2">
    <name type="scientific">Pseudomonas fluorescens</name>
    <dbReference type="NCBI Taxonomy" id="294"/>
    <lineage>
        <taxon>Bacteria</taxon>
        <taxon>Pseudomonadati</taxon>
        <taxon>Pseudomonadota</taxon>
        <taxon>Gammaproteobacteria</taxon>
        <taxon>Pseudomonadales</taxon>
        <taxon>Pseudomonadaceae</taxon>
        <taxon>Pseudomonas</taxon>
    </lineage>
</organism>
<sequence>MKKARIKTLNTANEVIRLVKGGRFVFSPDNQYLHIHDYGRVRTLDIEKDAVVNESEQLGRLSLKSISPDGKFLYGYNSRDILSINAETLAIHKEKTPGGDIMDVTLSPDGKRLLVTIKQKSGNGSVEFFNSETLTIDGYVDVGKNPRATALKSGSPKFYVNCGGARTPYEEPSIHVFKAEGGTPTLIPLKSAAPFWAFSPHGDYLYLGHNLNWDPNQNKTITIIDTLSDTVYKRDIVVGKEPKGLSFSADGERLFLLHSSSGKIEVYETKDYEHIDTIDPQRGQLNYIQTRPDNGEIWVSYL</sequence>
<evidence type="ECO:0008006" key="3">
    <source>
        <dbReference type="Google" id="ProtNLM"/>
    </source>
</evidence>
<dbReference type="Pfam" id="PF07676">
    <property type="entry name" value="PD40"/>
    <property type="match status" value="1"/>
</dbReference>
<dbReference type="Gene3D" id="2.130.10.10">
    <property type="entry name" value="YVTN repeat-like/Quinoprotein amine dehydrogenase"/>
    <property type="match status" value="2"/>
</dbReference>
<dbReference type="InterPro" id="IPR051200">
    <property type="entry name" value="Host-pathogen_enzymatic-act"/>
</dbReference>
<dbReference type="InterPro" id="IPR011048">
    <property type="entry name" value="Haem_d1_sf"/>
</dbReference>
<gene>
    <name evidence="1" type="ORF">PS691_03255</name>
</gene>
<dbReference type="Proteomes" id="UP000337909">
    <property type="component" value="Unassembled WGS sequence"/>
</dbReference>
<accession>A0A5E7DPI1</accession>
<evidence type="ECO:0000313" key="1">
    <source>
        <dbReference type="EMBL" id="VVO09102.1"/>
    </source>
</evidence>
<dbReference type="RefSeq" id="WP_150643176.1">
    <property type="nucleotide sequence ID" value="NZ_CABVHQ010000031.1"/>
</dbReference>
<dbReference type="PANTHER" id="PTHR47197">
    <property type="entry name" value="PROTEIN NIRF"/>
    <property type="match status" value="1"/>
</dbReference>
<proteinExistence type="predicted"/>
<dbReference type="InterPro" id="IPR015943">
    <property type="entry name" value="WD40/YVTN_repeat-like_dom_sf"/>
</dbReference>
<name>A0A5E7DPI1_PSEFL</name>
<dbReference type="SUPFAM" id="SSF51004">
    <property type="entry name" value="C-terminal (heme d1) domain of cytochrome cd1-nitrite reductase"/>
    <property type="match status" value="1"/>
</dbReference>